<gene>
    <name evidence="1" type="ORF">NCTC12360_02142</name>
    <name evidence="2" type="ORF">NCTC12360_03809</name>
</gene>
<evidence type="ECO:0000313" key="2">
    <source>
        <dbReference type="EMBL" id="STF08813.1"/>
    </source>
</evidence>
<organism evidence="2 3">
    <name type="scientific">Enterococcus gallinarum</name>
    <dbReference type="NCBI Taxonomy" id="1353"/>
    <lineage>
        <taxon>Bacteria</taxon>
        <taxon>Bacillati</taxon>
        <taxon>Bacillota</taxon>
        <taxon>Bacilli</taxon>
        <taxon>Lactobacillales</taxon>
        <taxon>Enterococcaceae</taxon>
        <taxon>Enterococcus</taxon>
    </lineage>
</organism>
<dbReference type="EMBL" id="UFYW01000001">
    <property type="protein sequence ID" value="STD83669.1"/>
    <property type="molecule type" value="Genomic_DNA"/>
</dbReference>
<proteinExistence type="predicted"/>
<evidence type="ECO:0000313" key="3">
    <source>
        <dbReference type="Proteomes" id="UP000254807"/>
    </source>
</evidence>
<dbReference type="RefSeq" id="WP_060815523.1">
    <property type="nucleotide sequence ID" value="NZ_JABMDB010000017.1"/>
</dbReference>
<accession>A0A376L4W5</accession>
<keyword evidence="3" id="KW-1185">Reference proteome</keyword>
<protein>
    <submittedName>
        <fullName evidence="2">CRISPR associated protein Cas2</fullName>
    </submittedName>
</protein>
<name>A0A376L4W5_ENTGA</name>
<dbReference type="Proteomes" id="UP000254807">
    <property type="component" value="Unassembled WGS sequence"/>
</dbReference>
<dbReference type="OrthoDB" id="2656750at2"/>
<dbReference type="AlphaFoldDB" id="A0A376L4W5"/>
<sequence length="88" mass="10225">MKSYIVSYDLNNSGKNYEDLISKIKTYSRWAHVNESVWFLKSDKECVAIRDELLAQIDNDDSLFVAELTGVAAWHNVICKSQYLKDYL</sequence>
<dbReference type="EMBL" id="UFYW01000006">
    <property type="protein sequence ID" value="STF08813.1"/>
    <property type="molecule type" value="Genomic_DNA"/>
</dbReference>
<reference evidence="2 3" key="1">
    <citation type="submission" date="2018-06" db="EMBL/GenBank/DDBJ databases">
        <authorList>
            <consortium name="Pathogen Informatics"/>
            <person name="Doyle S."/>
        </authorList>
    </citation>
    <scope>NUCLEOTIDE SEQUENCE [LARGE SCALE GENOMIC DNA]</scope>
    <source>
        <strain evidence="2 3">NCTC12360</strain>
    </source>
</reference>
<evidence type="ECO:0000313" key="1">
    <source>
        <dbReference type="EMBL" id="STD83669.1"/>
    </source>
</evidence>